<dbReference type="InterPro" id="IPR037171">
    <property type="entry name" value="NagB/RpiA_transferase-like"/>
</dbReference>
<dbReference type="InterPro" id="IPR036390">
    <property type="entry name" value="WH_DNA-bd_sf"/>
</dbReference>
<dbReference type="Pfam" id="PF00455">
    <property type="entry name" value="DeoRC"/>
    <property type="match status" value="1"/>
</dbReference>
<dbReference type="STRING" id="1231336.L248_2291"/>
<dbReference type="SMART" id="SM00420">
    <property type="entry name" value="HTH_DEOR"/>
    <property type="match status" value="1"/>
</dbReference>
<dbReference type="Gene3D" id="1.10.10.10">
    <property type="entry name" value="Winged helix-like DNA-binding domain superfamily/Winged helix DNA-binding domain"/>
    <property type="match status" value="1"/>
</dbReference>
<dbReference type="GO" id="GO:0003700">
    <property type="term" value="F:DNA-binding transcription factor activity"/>
    <property type="evidence" value="ECO:0007669"/>
    <property type="project" value="InterPro"/>
</dbReference>
<keyword evidence="5" id="KW-0804">Transcription</keyword>
<dbReference type="SUPFAM" id="SSF100950">
    <property type="entry name" value="NagB/RpiA/CoA transferase-like"/>
    <property type="match status" value="1"/>
</dbReference>
<evidence type="ECO:0000313" key="9">
    <source>
        <dbReference type="Proteomes" id="UP000030647"/>
    </source>
</evidence>
<dbReference type="EMBL" id="KI271585">
    <property type="protein sequence ID" value="ERL65605.1"/>
    <property type="molecule type" value="Genomic_DNA"/>
</dbReference>
<feature type="domain" description="HTH deoR-type" evidence="7">
    <location>
        <begin position="3"/>
        <end position="58"/>
    </location>
</feature>
<dbReference type="HOGENOM" id="CLU_060699_0_0_9"/>
<dbReference type="eggNOG" id="COG1349">
    <property type="taxonomic scope" value="Bacteria"/>
</dbReference>
<evidence type="ECO:0000256" key="3">
    <source>
        <dbReference type="ARBA" id="ARBA00023015"/>
    </source>
</evidence>
<evidence type="ECO:0000313" key="8">
    <source>
        <dbReference type="EMBL" id="ERL65605.1"/>
    </source>
</evidence>
<dbReference type="RefSeq" id="WP_022528957.1">
    <property type="nucleotide sequence ID" value="NZ_KI271585.1"/>
</dbReference>
<dbReference type="InterPro" id="IPR001034">
    <property type="entry name" value="DeoR_HTH"/>
</dbReference>
<evidence type="ECO:0000256" key="5">
    <source>
        <dbReference type="ARBA" id="ARBA00023163"/>
    </source>
</evidence>
<dbReference type="PROSITE" id="PS51000">
    <property type="entry name" value="HTH_DEOR_2"/>
    <property type="match status" value="1"/>
</dbReference>
<dbReference type="SMART" id="SM01134">
    <property type="entry name" value="DeoRC"/>
    <property type="match status" value="1"/>
</dbReference>
<dbReference type="InterPro" id="IPR018356">
    <property type="entry name" value="Tscrpt_reg_HTH_DeoR_CS"/>
</dbReference>
<dbReference type="AlphaFoldDB" id="U4TQ77"/>
<dbReference type="PANTHER" id="PTHR30363:SF4">
    <property type="entry name" value="GLYCEROL-3-PHOSPHATE REGULON REPRESSOR"/>
    <property type="match status" value="1"/>
</dbReference>
<dbReference type="InterPro" id="IPR036388">
    <property type="entry name" value="WH-like_DNA-bd_sf"/>
</dbReference>
<evidence type="ECO:0000259" key="7">
    <source>
        <dbReference type="PROSITE" id="PS51000"/>
    </source>
</evidence>
<evidence type="ECO:0000256" key="6">
    <source>
        <dbReference type="ARBA" id="ARBA00024937"/>
    </source>
</evidence>
<dbReference type="Gene3D" id="3.40.50.1360">
    <property type="match status" value="1"/>
</dbReference>
<dbReference type="PANTHER" id="PTHR30363">
    <property type="entry name" value="HTH-TYPE TRANSCRIPTIONAL REGULATOR SRLR-RELATED"/>
    <property type="match status" value="1"/>
</dbReference>
<dbReference type="Proteomes" id="UP000030647">
    <property type="component" value="Unassembled WGS sequence"/>
</dbReference>
<dbReference type="PROSITE" id="PS00894">
    <property type="entry name" value="HTH_DEOR_1"/>
    <property type="match status" value="1"/>
</dbReference>
<keyword evidence="2" id="KW-0678">Repressor</keyword>
<proteinExistence type="predicted"/>
<dbReference type="InterPro" id="IPR014036">
    <property type="entry name" value="DeoR-like_C"/>
</dbReference>
<accession>U4TQ77</accession>
<evidence type="ECO:0000256" key="4">
    <source>
        <dbReference type="ARBA" id="ARBA00023125"/>
    </source>
</evidence>
<gene>
    <name evidence="8" type="ORF">L248_2291</name>
</gene>
<keyword evidence="4" id="KW-0238">DNA-binding</keyword>
<dbReference type="SUPFAM" id="SSF46785">
    <property type="entry name" value="Winged helix' DNA-binding domain"/>
    <property type="match status" value="1"/>
</dbReference>
<comment type="function">
    <text evidence="6">Repressor of the lactose catabolism operon. Galactose-6-phosphate is the inducer.</text>
</comment>
<dbReference type="OrthoDB" id="9798651at2"/>
<keyword evidence="3" id="KW-0805">Transcription regulation</keyword>
<name>U4TQ77_9LACO</name>
<organism evidence="8 9">
    <name type="scientific">Schleiferilactobacillus shenzhenensis LY-73</name>
    <dbReference type="NCBI Taxonomy" id="1231336"/>
    <lineage>
        <taxon>Bacteria</taxon>
        <taxon>Bacillati</taxon>
        <taxon>Bacillota</taxon>
        <taxon>Bacilli</taxon>
        <taxon>Lactobacillales</taxon>
        <taxon>Lactobacillaceae</taxon>
        <taxon>Schleiferilactobacillus</taxon>
    </lineage>
</organism>
<dbReference type="InterPro" id="IPR050313">
    <property type="entry name" value="Carb_Metab_HTH_regulators"/>
</dbReference>
<dbReference type="Pfam" id="PF08220">
    <property type="entry name" value="HTH_DeoR"/>
    <property type="match status" value="1"/>
</dbReference>
<protein>
    <recommendedName>
        <fullName evidence="1">Lactose phosphotransferase system repressor</fullName>
    </recommendedName>
</protein>
<keyword evidence="9" id="KW-1185">Reference proteome</keyword>
<evidence type="ECO:0000256" key="2">
    <source>
        <dbReference type="ARBA" id="ARBA00022491"/>
    </source>
</evidence>
<reference evidence="9" key="1">
    <citation type="journal article" date="2013" name="Genome Announc.">
        <title>Whole-Genome Sequencing of Lactobacillus shenzhenensis Strain LY-73T.</title>
        <authorList>
            <person name="Lin Z."/>
            <person name="Liu Z."/>
            <person name="Yang R."/>
            <person name="Zou Y."/>
            <person name="Wan D."/>
            <person name="Chen J."/>
            <person name="Guo M."/>
            <person name="Zhao J."/>
            <person name="Fang C."/>
            <person name="Yang R."/>
            <person name="Liu F."/>
        </authorList>
    </citation>
    <scope>NUCLEOTIDE SEQUENCE [LARGE SCALE GENOMIC DNA]</scope>
    <source>
        <strain evidence="9">LY-73</strain>
    </source>
</reference>
<evidence type="ECO:0000256" key="1">
    <source>
        <dbReference type="ARBA" id="ARBA00021390"/>
    </source>
</evidence>
<dbReference type="GO" id="GO:0003677">
    <property type="term" value="F:DNA binding"/>
    <property type="evidence" value="ECO:0007669"/>
    <property type="project" value="UniProtKB-KW"/>
</dbReference>
<sequence length="251" mass="27755">MLKNERLNSILALLAKKKVMTTQALQKELFVSPSTLRRDLVELESLGKVARKFGWVELVNPSNIEFPYLFREQENEKAKKAIADIASTFLTNNQALFIDSSSTASFLSKYLAKLSHVVVVTNGLRIAVALDSIPEVKTFVTGGRLRTSSGSILGDYAAKFLDNFRADLAIMSCSCVDANGIYMASEEQSSIKRKMMTLADKTILLVDHSKFNKTSYYKLSAPDGVAAIISDEKPDAALLKAWEAQNVEVLY</sequence>